<sequence>MAAHTGATMSELQDLTALIRANTPLIVIETADEARVVDLFRQALMHVWRALYRWSITEGLRRIDMDREDDAVGPPDASSALRMIQEAEQRGIYLLLDFHPYLGYASHQRLLRDIVQRRHSQPHVLVLVGTKVELPAELEALATRFNPRLPDANALLKMLREEAAAYAGDNGGRRVEVDQDAVRQILRNLQGLSLPDARRIARQLIYADGALRADDLPQLARLKFELLNRSGHLHYEYDSARFGDVAGATRLKRWIEQRRAVFVAGDAPPGLDPPRGMLLLGVQGCGKSMLAKATAAGFGVPLLRLDFATLYNKYHGETEKNLRDALASAEQLAPCVLWIDEVEKGLASSGEDGGVSRRVLGYLLTWMAERKAPVFIVATANQVHELPAELLRKGRFDEIFFVDLPTPDTRVELLRLHLGKRGLDVGSFALPALAAAAEGFSGAEIEQAVVAGLYAAHAERRPLDTDLLMAEIRSTRPLSVLMAEQVQALRDWARGRTVPAE</sequence>
<evidence type="ECO:0000259" key="5">
    <source>
        <dbReference type="SMART" id="SM00382"/>
    </source>
</evidence>
<dbReference type="InterPro" id="IPR003593">
    <property type="entry name" value="AAA+_ATPase"/>
</dbReference>
<dbReference type="Gene3D" id="3.40.50.300">
    <property type="entry name" value="P-loop containing nucleotide triphosphate hydrolases"/>
    <property type="match status" value="1"/>
</dbReference>
<gene>
    <name evidence="6" type="ORF">AOT14_03870</name>
</gene>
<dbReference type="Proteomes" id="UP000061010">
    <property type="component" value="Chromosome"/>
</dbReference>
<dbReference type="GO" id="GO:0016887">
    <property type="term" value="F:ATP hydrolysis activity"/>
    <property type="evidence" value="ECO:0007669"/>
    <property type="project" value="InterPro"/>
</dbReference>
<dbReference type="InterPro" id="IPR027417">
    <property type="entry name" value="P-loop_NTPase"/>
</dbReference>
<dbReference type="PANTHER" id="PTHR42960:SF1">
    <property type="entry name" value="YCF46 PROTEIN"/>
    <property type="match status" value="1"/>
</dbReference>
<dbReference type="PATRIC" id="fig|128780.6.peg.393"/>
<evidence type="ECO:0000256" key="3">
    <source>
        <dbReference type="ARBA" id="ARBA00038088"/>
    </source>
</evidence>
<feature type="domain" description="AAA+ ATPase" evidence="5">
    <location>
        <begin position="273"/>
        <end position="406"/>
    </location>
</feature>
<name>A0A0S1AVN4_9GAMM</name>
<reference evidence="6 7" key="1">
    <citation type="journal article" date="2015" name="Genome Announc.">
        <title>Complete Genome Sequencing of Stenotrophomonas acidaminiphila ZAC14D2_NAIMI4_2, a Multidrug-Resistant Strain Isolated from Sediments of a Polluted River in Mexico, Uncovers New Antibiotic Resistance Genes and a Novel Class-II Lasso Peptide Biosynthesis Gene Cluster.</title>
        <authorList>
            <person name="Vinuesa P."/>
            <person name="Ochoa-Sanchez L.E."/>
        </authorList>
    </citation>
    <scope>NUCLEOTIDE SEQUENCE [LARGE SCALE GENOMIC DNA]</scope>
    <source>
        <strain evidence="6 7">ZAC14D2_NAIMI4_2</strain>
    </source>
</reference>
<dbReference type="GO" id="GO:0005524">
    <property type="term" value="F:ATP binding"/>
    <property type="evidence" value="ECO:0007669"/>
    <property type="project" value="UniProtKB-KW"/>
</dbReference>
<dbReference type="PANTHER" id="PTHR42960">
    <property type="entry name" value="YCF46 PROTEIN"/>
    <property type="match status" value="1"/>
</dbReference>
<organism evidence="6 7">
    <name type="scientific">Stenotrophomonas acidaminiphila</name>
    <dbReference type="NCBI Taxonomy" id="128780"/>
    <lineage>
        <taxon>Bacteria</taxon>
        <taxon>Pseudomonadati</taxon>
        <taxon>Pseudomonadota</taxon>
        <taxon>Gammaproteobacteria</taxon>
        <taxon>Lysobacterales</taxon>
        <taxon>Lysobacteraceae</taxon>
        <taxon>Stenotrophomonas</taxon>
    </lineage>
</organism>
<dbReference type="KEGG" id="sacz:AOT14_03870"/>
<dbReference type="Pfam" id="PF00004">
    <property type="entry name" value="AAA"/>
    <property type="match status" value="1"/>
</dbReference>
<keyword evidence="2" id="KW-0067">ATP-binding</keyword>
<keyword evidence="1" id="KW-0547">Nucleotide-binding</keyword>
<dbReference type="SMART" id="SM00382">
    <property type="entry name" value="AAA"/>
    <property type="match status" value="1"/>
</dbReference>
<dbReference type="SUPFAM" id="SSF52540">
    <property type="entry name" value="P-loop containing nucleoside triphosphate hydrolases"/>
    <property type="match status" value="1"/>
</dbReference>
<evidence type="ECO:0000313" key="7">
    <source>
        <dbReference type="Proteomes" id="UP000061010"/>
    </source>
</evidence>
<evidence type="ECO:0000256" key="4">
    <source>
        <dbReference type="ARBA" id="ARBA00040480"/>
    </source>
</evidence>
<protein>
    <recommendedName>
        <fullName evidence="4">Uncharacterized AAA domain-containing protein ycf46</fullName>
    </recommendedName>
</protein>
<evidence type="ECO:0000256" key="2">
    <source>
        <dbReference type="ARBA" id="ARBA00022840"/>
    </source>
</evidence>
<accession>A0A0S1AVN4</accession>
<dbReference type="AlphaFoldDB" id="A0A0S1AVN4"/>
<keyword evidence="7" id="KW-1185">Reference proteome</keyword>
<evidence type="ECO:0000256" key="1">
    <source>
        <dbReference type="ARBA" id="ARBA00022741"/>
    </source>
</evidence>
<dbReference type="InterPro" id="IPR003959">
    <property type="entry name" value="ATPase_AAA_core"/>
</dbReference>
<dbReference type="InterPro" id="IPR052381">
    <property type="entry name" value="AAA_domain_protein"/>
</dbReference>
<proteinExistence type="inferred from homology"/>
<dbReference type="EMBL" id="CP012900">
    <property type="protein sequence ID" value="ALJ26839.1"/>
    <property type="molecule type" value="Genomic_DNA"/>
</dbReference>
<dbReference type="Gene3D" id="1.10.8.60">
    <property type="match status" value="1"/>
</dbReference>
<evidence type="ECO:0000313" key="6">
    <source>
        <dbReference type="EMBL" id="ALJ26839.1"/>
    </source>
</evidence>
<comment type="similarity">
    <text evidence="3">Belongs to the AAA ATPase family. Highly divergent.</text>
</comment>